<organism evidence="1 2">
    <name type="scientific">Pyrrhoderma noxium</name>
    <dbReference type="NCBI Taxonomy" id="2282107"/>
    <lineage>
        <taxon>Eukaryota</taxon>
        <taxon>Fungi</taxon>
        <taxon>Dikarya</taxon>
        <taxon>Basidiomycota</taxon>
        <taxon>Agaricomycotina</taxon>
        <taxon>Agaricomycetes</taxon>
        <taxon>Hymenochaetales</taxon>
        <taxon>Hymenochaetaceae</taxon>
        <taxon>Pyrrhoderma</taxon>
    </lineage>
</organism>
<comment type="caution">
    <text evidence="1">The sequence shown here is derived from an EMBL/GenBank/DDBJ whole genome shotgun (WGS) entry which is preliminary data.</text>
</comment>
<keyword evidence="2" id="KW-1185">Reference proteome</keyword>
<protein>
    <submittedName>
        <fullName evidence="1">Uncharacterized protein</fullName>
    </submittedName>
</protein>
<sequence length="211" mass="23398">MSSAFSPSSAFLRAISPANFAFIEVQFSVIEQSEGVLSHCSHWQIFQSTNSVNDVIAMVPQDYRHILQEPLLGVAQTTKKANASRATIAKWEQYQATGTFPEHLKFKTPKIQLFKEFRETSEAKEASNALDHEFNTFLAKSLVTSLKAKRDELMFLSGALEPQNILNKLGPKISACTAELCTKQIPEFTNNEKGELIISGWTTNLAAVDLG</sequence>
<evidence type="ECO:0000313" key="2">
    <source>
        <dbReference type="Proteomes" id="UP000217199"/>
    </source>
</evidence>
<reference evidence="1 2" key="1">
    <citation type="journal article" date="2017" name="Mol. Ecol.">
        <title>Comparative and population genomic landscape of Phellinus noxius: A hypervariable fungus causing root rot in trees.</title>
        <authorList>
            <person name="Chung C.L."/>
            <person name="Lee T.J."/>
            <person name="Akiba M."/>
            <person name="Lee H.H."/>
            <person name="Kuo T.H."/>
            <person name="Liu D."/>
            <person name="Ke H.M."/>
            <person name="Yokoi T."/>
            <person name="Roa M.B."/>
            <person name="Lu M.J."/>
            <person name="Chang Y.Y."/>
            <person name="Ann P.J."/>
            <person name="Tsai J.N."/>
            <person name="Chen C.Y."/>
            <person name="Tzean S.S."/>
            <person name="Ota Y."/>
            <person name="Hattori T."/>
            <person name="Sahashi N."/>
            <person name="Liou R.F."/>
            <person name="Kikuchi T."/>
            <person name="Tsai I.J."/>
        </authorList>
    </citation>
    <scope>NUCLEOTIDE SEQUENCE [LARGE SCALE GENOMIC DNA]</scope>
    <source>
        <strain evidence="1 2">FFPRI411160</strain>
    </source>
</reference>
<name>A0A286U8Z6_9AGAM</name>
<gene>
    <name evidence="1" type="ORF">PNOK_0763900</name>
</gene>
<dbReference type="InParanoid" id="A0A286U8Z6"/>
<dbReference type="STRING" id="2282107.A0A286U8Z6"/>
<proteinExistence type="predicted"/>
<dbReference type="OrthoDB" id="3039717at2759"/>
<dbReference type="EMBL" id="NBII01000008">
    <property type="protein sequence ID" value="PAV16019.1"/>
    <property type="molecule type" value="Genomic_DNA"/>
</dbReference>
<evidence type="ECO:0000313" key="1">
    <source>
        <dbReference type="EMBL" id="PAV16019.1"/>
    </source>
</evidence>
<accession>A0A286U8Z6</accession>
<dbReference type="Proteomes" id="UP000217199">
    <property type="component" value="Unassembled WGS sequence"/>
</dbReference>
<dbReference type="AlphaFoldDB" id="A0A286U8Z6"/>